<feature type="transmembrane region" description="Helical" evidence="6">
    <location>
        <begin position="491"/>
        <end position="510"/>
    </location>
</feature>
<evidence type="ECO:0000256" key="5">
    <source>
        <dbReference type="ARBA" id="ARBA00023136"/>
    </source>
</evidence>
<dbReference type="PANTHER" id="PTHR30618">
    <property type="entry name" value="NCS1 FAMILY PURINE/PYRIMIDINE TRANSPORTER"/>
    <property type="match status" value="1"/>
</dbReference>
<keyword evidence="8" id="KW-1185">Reference proteome</keyword>
<comment type="subcellular location">
    <subcellularLocation>
        <location evidence="1">Membrane</location>
        <topology evidence="1">Multi-pass membrane protein</topology>
    </subcellularLocation>
</comment>
<feature type="transmembrane region" description="Helical" evidence="6">
    <location>
        <begin position="383"/>
        <end position="406"/>
    </location>
</feature>
<dbReference type="RefSeq" id="XP_062791002.1">
    <property type="nucleotide sequence ID" value="XM_062934951.1"/>
</dbReference>
<feature type="transmembrane region" description="Helical" evidence="6">
    <location>
        <begin position="289"/>
        <end position="310"/>
    </location>
</feature>
<dbReference type="Proteomes" id="UP001329825">
    <property type="component" value="Chromosome 4"/>
</dbReference>
<evidence type="ECO:0000313" key="7">
    <source>
        <dbReference type="EMBL" id="WRT66262.1"/>
    </source>
</evidence>
<protein>
    <recommendedName>
        <fullName evidence="9">Uracil permease</fullName>
    </recommendedName>
</protein>
<evidence type="ECO:0000256" key="2">
    <source>
        <dbReference type="ARBA" id="ARBA00008974"/>
    </source>
</evidence>
<dbReference type="Gene3D" id="1.10.4160.10">
    <property type="entry name" value="Hydantoin permease"/>
    <property type="match status" value="1"/>
</dbReference>
<evidence type="ECO:0000256" key="6">
    <source>
        <dbReference type="SAM" id="Phobius"/>
    </source>
</evidence>
<feature type="transmembrane region" description="Helical" evidence="6">
    <location>
        <begin position="47"/>
        <end position="66"/>
    </location>
</feature>
<proteinExistence type="inferred from homology"/>
<feature type="transmembrane region" description="Helical" evidence="6">
    <location>
        <begin position="248"/>
        <end position="268"/>
    </location>
</feature>
<dbReference type="CDD" id="cd11482">
    <property type="entry name" value="SLC-NCS1sbd_NRT1-like"/>
    <property type="match status" value="1"/>
</dbReference>
<keyword evidence="5 6" id="KW-0472">Membrane</keyword>
<dbReference type="PANTHER" id="PTHR30618:SF15">
    <property type="entry name" value="NICOTINAMIDE RIBOSIDE TRANSPORTER 1-RELATED"/>
    <property type="match status" value="1"/>
</dbReference>
<reference evidence="7 8" key="1">
    <citation type="submission" date="2024-01" db="EMBL/GenBank/DDBJ databases">
        <title>Comparative genomics of Cryptococcus and Kwoniella reveals pathogenesis evolution and contrasting modes of karyotype evolution via chromosome fusion or intercentromeric recombination.</title>
        <authorList>
            <person name="Coelho M.A."/>
            <person name="David-Palma M."/>
            <person name="Shea T."/>
            <person name="Bowers K."/>
            <person name="McGinley-Smith S."/>
            <person name="Mohammad A.W."/>
            <person name="Gnirke A."/>
            <person name="Yurkov A.M."/>
            <person name="Nowrousian M."/>
            <person name="Sun S."/>
            <person name="Cuomo C.A."/>
            <person name="Heitman J."/>
        </authorList>
    </citation>
    <scope>NUCLEOTIDE SEQUENCE [LARGE SCALE GENOMIC DNA]</scope>
    <source>
        <strain evidence="7">CBS 11374</strain>
    </source>
</reference>
<name>A0ABZ1CWX6_9TREE</name>
<evidence type="ECO:0000256" key="1">
    <source>
        <dbReference type="ARBA" id="ARBA00004141"/>
    </source>
</evidence>
<dbReference type="EMBL" id="CP141884">
    <property type="protein sequence ID" value="WRT66262.1"/>
    <property type="molecule type" value="Genomic_DNA"/>
</dbReference>
<gene>
    <name evidence="7" type="ORF">IL334_003215</name>
</gene>
<keyword evidence="3 6" id="KW-0812">Transmembrane</keyword>
<evidence type="ECO:0000256" key="3">
    <source>
        <dbReference type="ARBA" id="ARBA00022692"/>
    </source>
</evidence>
<organism evidence="7 8">
    <name type="scientific">Kwoniella shivajii</name>
    <dbReference type="NCBI Taxonomy" id="564305"/>
    <lineage>
        <taxon>Eukaryota</taxon>
        <taxon>Fungi</taxon>
        <taxon>Dikarya</taxon>
        <taxon>Basidiomycota</taxon>
        <taxon>Agaricomycotina</taxon>
        <taxon>Tremellomycetes</taxon>
        <taxon>Tremellales</taxon>
        <taxon>Cryptococcaceae</taxon>
        <taxon>Kwoniella</taxon>
    </lineage>
</organism>
<feature type="transmembrane region" description="Helical" evidence="6">
    <location>
        <begin position="72"/>
        <end position="95"/>
    </location>
</feature>
<comment type="similarity">
    <text evidence="2">Belongs to the purine-cytosine permease (2.A.39) family.</text>
</comment>
<dbReference type="Pfam" id="PF02133">
    <property type="entry name" value="Transp_cyt_pur"/>
    <property type="match status" value="1"/>
</dbReference>
<evidence type="ECO:0008006" key="9">
    <source>
        <dbReference type="Google" id="ProtNLM"/>
    </source>
</evidence>
<accession>A0ABZ1CWX6</accession>
<dbReference type="GeneID" id="87955346"/>
<dbReference type="InterPro" id="IPR045225">
    <property type="entry name" value="Uracil/uridine/allantoin_perm"/>
</dbReference>
<feature type="transmembrane region" description="Helical" evidence="6">
    <location>
        <begin position="460"/>
        <end position="479"/>
    </location>
</feature>
<feature type="transmembrane region" description="Helical" evidence="6">
    <location>
        <begin position="412"/>
        <end position="430"/>
    </location>
</feature>
<sequence length="570" mass="62588">MSWDKATVLKRLEVPQKEEEAEIWQNSTWLNRDNVPLPASRRNWGPWAYAGFWITSGVNVSGWAGGASLMSLGLTVSQAMIVSIVGHSLVAAVVWCTGQMGAHWHVGFPMWNRMVWGMRASYFPLINRIILSFTWSATQGWLGGQCLKTLIGAMAPGIYTMKNTMPVSTHMTSADFLCFMLFVLITIPCVLIPPEKLRRPMIFIASCSTITAFCIFIWALVRAGGGGPLLHSEGLKLVGVKPATGANLAWALFHGFSVSLGGVCAGILNMSDYTRFARKPNDPLISQAVVTPITGVLVTIIGLVCASAGAKLYPTETLLWAPYRLLTAIQIHEGTKGARAAVFFASLVFTLAQLGINIPGNLMAGGIDLTSMLPKYINIRRGAYITLAMSIAMNPWALMSGATAFISVMSGYAVFLGPMTGLMVFDYFFVHNRKVKLSALYDASPNSIYWYQKGVNWRTLIAWVMGVWPTFPGFLFSVGAKVTVSITWMRIYYLCWPLGFTISGLTYLILCKIFPLPGIGEVDDEDIFGTFGERDFMAPAVEHEGDDEKNHDSDDKDLEHNLVAVVALRE</sequence>
<feature type="transmembrane region" description="Helical" evidence="6">
    <location>
        <begin position="201"/>
        <end position="221"/>
    </location>
</feature>
<dbReference type="InterPro" id="IPR001248">
    <property type="entry name" value="Pur-cyt_permease"/>
</dbReference>
<feature type="transmembrane region" description="Helical" evidence="6">
    <location>
        <begin position="340"/>
        <end position="362"/>
    </location>
</feature>
<evidence type="ECO:0000313" key="8">
    <source>
        <dbReference type="Proteomes" id="UP001329825"/>
    </source>
</evidence>
<feature type="transmembrane region" description="Helical" evidence="6">
    <location>
        <begin position="174"/>
        <end position="194"/>
    </location>
</feature>
<keyword evidence="4 6" id="KW-1133">Transmembrane helix</keyword>
<evidence type="ECO:0000256" key="4">
    <source>
        <dbReference type="ARBA" id="ARBA00022989"/>
    </source>
</evidence>